<evidence type="ECO:0000256" key="3">
    <source>
        <dbReference type="ARBA" id="ARBA00022737"/>
    </source>
</evidence>
<dbReference type="Proteomes" id="UP000325081">
    <property type="component" value="Unassembled WGS sequence"/>
</dbReference>
<keyword evidence="3" id="KW-0677">Repeat</keyword>
<proteinExistence type="predicted"/>
<keyword evidence="5" id="KW-0862">Zinc</keyword>
<evidence type="ECO:0000256" key="9">
    <source>
        <dbReference type="PROSITE-ProRule" id="PRU00042"/>
    </source>
</evidence>
<dbReference type="SMART" id="SM00355">
    <property type="entry name" value="ZnF_C2H2"/>
    <property type="match status" value="2"/>
</dbReference>
<evidence type="ECO:0000259" key="11">
    <source>
        <dbReference type="PROSITE" id="PS50157"/>
    </source>
</evidence>
<dbReference type="InterPro" id="IPR036236">
    <property type="entry name" value="Znf_C2H2_sf"/>
</dbReference>
<dbReference type="InterPro" id="IPR013087">
    <property type="entry name" value="Znf_C2H2_type"/>
</dbReference>
<dbReference type="PANTHER" id="PTHR26374">
    <property type="entry name" value="ZINC FINGER PROTEIN ZAT5"/>
    <property type="match status" value="1"/>
</dbReference>
<dbReference type="GO" id="GO:0010200">
    <property type="term" value="P:response to chitin"/>
    <property type="evidence" value="ECO:0007669"/>
    <property type="project" value="TreeGrafter"/>
</dbReference>
<protein>
    <submittedName>
        <fullName evidence="12">Zinc finger family protein</fullName>
    </submittedName>
</protein>
<evidence type="ECO:0000313" key="13">
    <source>
        <dbReference type="Proteomes" id="UP000325081"/>
    </source>
</evidence>
<dbReference type="OrthoDB" id="6077919at2759"/>
<dbReference type="PROSITE" id="PS00028">
    <property type="entry name" value="ZINC_FINGER_C2H2_1"/>
    <property type="match status" value="2"/>
</dbReference>
<feature type="region of interest" description="Disordered" evidence="10">
    <location>
        <begin position="111"/>
        <end position="134"/>
    </location>
</feature>
<keyword evidence="13" id="KW-1185">Reference proteome</keyword>
<dbReference type="GO" id="GO:0005634">
    <property type="term" value="C:nucleus"/>
    <property type="evidence" value="ECO:0007669"/>
    <property type="project" value="UniProtKB-SubCell"/>
</dbReference>
<keyword evidence="4 9" id="KW-0863">Zinc-finger</keyword>
<accession>A0A5A7PR91</accession>
<dbReference type="AlphaFoldDB" id="A0A5A7PR91"/>
<dbReference type="EMBL" id="BKCP01004960">
    <property type="protein sequence ID" value="GER35166.1"/>
    <property type="molecule type" value="Genomic_DNA"/>
</dbReference>
<keyword evidence="2" id="KW-0479">Metal-binding</keyword>
<evidence type="ECO:0000313" key="12">
    <source>
        <dbReference type="EMBL" id="GER35166.1"/>
    </source>
</evidence>
<dbReference type="Gene3D" id="3.30.160.60">
    <property type="entry name" value="Classic Zinc Finger"/>
    <property type="match status" value="1"/>
</dbReference>
<keyword evidence="6" id="KW-0805">Transcription regulation</keyword>
<comment type="subcellular location">
    <subcellularLocation>
        <location evidence="1">Nucleus</location>
    </subcellularLocation>
</comment>
<evidence type="ECO:0000256" key="4">
    <source>
        <dbReference type="ARBA" id="ARBA00022771"/>
    </source>
</evidence>
<dbReference type="GO" id="GO:0008270">
    <property type="term" value="F:zinc ion binding"/>
    <property type="evidence" value="ECO:0007669"/>
    <property type="project" value="UniProtKB-KW"/>
</dbReference>
<dbReference type="Pfam" id="PF13912">
    <property type="entry name" value="zf-C2H2_6"/>
    <property type="match status" value="2"/>
</dbReference>
<evidence type="ECO:0000256" key="2">
    <source>
        <dbReference type="ARBA" id="ARBA00022723"/>
    </source>
</evidence>
<dbReference type="SUPFAM" id="SSF57667">
    <property type="entry name" value="beta-beta-alpha zinc fingers"/>
    <property type="match status" value="1"/>
</dbReference>
<evidence type="ECO:0000256" key="7">
    <source>
        <dbReference type="ARBA" id="ARBA00023163"/>
    </source>
</evidence>
<reference evidence="13" key="1">
    <citation type="journal article" date="2019" name="Curr. Biol.">
        <title>Genome Sequence of Striga asiatica Provides Insight into the Evolution of Plant Parasitism.</title>
        <authorList>
            <person name="Yoshida S."/>
            <person name="Kim S."/>
            <person name="Wafula E.K."/>
            <person name="Tanskanen J."/>
            <person name="Kim Y.M."/>
            <person name="Honaas L."/>
            <person name="Yang Z."/>
            <person name="Spallek T."/>
            <person name="Conn C.E."/>
            <person name="Ichihashi Y."/>
            <person name="Cheong K."/>
            <person name="Cui S."/>
            <person name="Der J.P."/>
            <person name="Gundlach H."/>
            <person name="Jiao Y."/>
            <person name="Hori C."/>
            <person name="Ishida J.K."/>
            <person name="Kasahara H."/>
            <person name="Kiba T."/>
            <person name="Kim M.S."/>
            <person name="Koo N."/>
            <person name="Laohavisit A."/>
            <person name="Lee Y.H."/>
            <person name="Lumba S."/>
            <person name="McCourt P."/>
            <person name="Mortimer J.C."/>
            <person name="Mutuku J.M."/>
            <person name="Nomura T."/>
            <person name="Sasaki-Sekimoto Y."/>
            <person name="Seto Y."/>
            <person name="Wang Y."/>
            <person name="Wakatake T."/>
            <person name="Sakakibara H."/>
            <person name="Demura T."/>
            <person name="Yamaguchi S."/>
            <person name="Yoneyama K."/>
            <person name="Manabe R.I."/>
            <person name="Nelson D.C."/>
            <person name="Schulman A.H."/>
            <person name="Timko M.P."/>
            <person name="dePamphilis C.W."/>
            <person name="Choi D."/>
            <person name="Shirasu K."/>
        </authorList>
    </citation>
    <scope>NUCLEOTIDE SEQUENCE [LARGE SCALE GENOMIC DNA]</scope>
    <source>
        <strain evidence="13">cv. UVA1</strain>
    </source>
</reference>
<evidence type="ECO:0000256" key="1">
    <source>
        <dbReference type="ARBA" id="ARBA00004123"/>
    </source>
</evidence>
<evidence type="ECO:0000256" key="5">
    <source>
        <dbReference type="ARBA" id="ARBA00022833"/>
    </source>
</evidence>
<dbReference type="PANTHER" id="PTHR26374:SF379">
    <property type="entry name" value="ZINC FINGER PROTEIN ZAT12"/>
    <property type="match status" value="1"/>
</dbReference>
<organism evidence="12 13">
    <name type="scientific">Striga asiatica</name>
    <name type="common">Asiatic witchweed</name>
    <name type="synonym">Buchnera asiatica</name>
    <dbReference type="NCBI Taxonomy" id="4170"/>
    <lineage>
        <taxon>Eukaryota</taxon>
        <taxon>Viridiplantae</taxon>
        <taxon>Streptophyta</taxon>
        <taxon>Embryophyta</taxon>
        <taxon>Tracheophyta</taxon>
        <taxon>Spermatophyta</taxon>
        <taxon>Magnoliopsida</taxon>
        <taxon>eudicotyledons</taxon>
        <taxon>Gunneridae</taxon>
        <taxon>Pentapetalae</taxon>
        <taxon>asterids</taxon>
        <taxon>lamiids</taxon>
        <taxon>Lamiales</taxon>
        <taxon>Orobanchaceae</taxon>
        <taxon>Buchnereae</taxon>
        <taxon>Striga</taxon>
    </lineage>
</organism>
<comment type="caution">
    <text evidence="12">The sequence shown here is derived from an EMBL/GenBank/DDBJ whole genome shotgun (WGS) entry which is preliminary data.</text>
</comment>
<dbReference type="PROSITE" id="PS50157">
    <property type="entry name" value="ZINC_FINGER_C2H2_2"/>
    <property type="match status" value="1"/>
</dbReference>
<name>A0A5A7PR91_STRAF</name>
<feature type="region of interest" description="Disordered" evidence="10">
    <location>
        <begin position="192"/>
        <end position="216"/>
    </location>
</feature>
<evidence type="ECO:0000256" key="8">
    <source>
        <dbReference type="ARBA" id="ARBA00023242"/>
    </source>
</evidence>
<keyword evidence="7" id="KW-0804">Transcription</keyword>
<evidence type="ECO:0000256" key="10">
    <source>
        <dbReference type="SAM" id="MobiDB-lite"/>
    </source>
</evidence>
<gene>
    <name evidence="12" type="ORF">STAS_11420</name>
</gene>
<feature type="compositionally biased region" description="Basic residues" evidence="10">
    <location>
        <begin position="30"/>
        <end position="39"/>
    </location>
</feature>
<keyword evidence="8" id="KW-0539">Nucleus</keyword>
<sequence>MTTSTTKEQVAAAAPPPCQSSNNLSPNIAKGKRTKRQRPHSPTLDHGPGLGPRPSPASSNESTTTEEEDTARCLILLARSHFPNSNKHPSTSCMYACKTCNRAFTSFQALGGHRASHKKPKNEPRNPATVPPPDEEGFVPAPKRRMLQPSYLHLANVVESVPKTLSFPRVHECSCCGAEIASGQALGGHMKRHWAGPTGGGPEEGRRQGNGRPLDLKLPALEDENQRLRFVAREQRGSDKLVLSLANSPTLLHCHY</sequence>
<feature type="region of interest" description="Disordered" evidence="10">
    <location>
        <begin position="1"/>
        <end position="69"/>
    </location>
</feature>
<feature type="domain" description="C2H2-type" evidence="11">
    <location>
        <begin position="95"/>
        <end position="122"/>
    </location>
</feature>
<evidence type="ECO:0000256" key="6">
    <source>
        <dbReference type="ARBA" id="ARBA00023015"/>
    </source>
</evidence>